<dbReference type="Proteomes" id="UP001358586">
    <property type="component" value="Chromosome 11"/>
</dbReference>
<accession>A0ABR0NBB4</accession>
<keyword evidence="3" id="KW-1185">Reference proteome</keyword>
<protein>
    <recommendedName>
        <fullName evidence="1">Reverse transcriptase zinc-binding domain-containing protein</fullName>
    </recommendedName>
</protein>
<evidence type="ECO:0000313" key="3">
    <source>
        <dbReference type="Proteomes" id="UP001358586"/>
    </source>
</evidence>
<feature type="domain" description="Reverse transcriptase zinc-binding" evidence="1">
    <location>
        <begin position="100"/>
        <end position="177"/>
    </location>
</feature>
<dbReference type="Pfam" id="PF13966">
    <property type="entry name" value="zf-RVT"/>
    <property type="match status" value="1"/>
</dbReference>
<comment type="caution">
    <text evidence="2">The sequence shown here is derived from an EMBL/GenBank/DDBJ whole genome shotgun (WGS) entry which is preliminary data.</text>
</comment>
<gene>
    <name evidence="2" type="ORF">PVK06_041548</name>
</gene>
<evidence type="ECO:0000313" key="2">
    <source>
        <dbReference type="EMBL" id="KAK5786899.1"/>
    </source>
</evidence>
<name>A0ABR0NBB4_GOSAR</name>
<dbReference type="InterPro" id="IPR026960">
    <property type="entry name" value="RVT-Znf"/>
</dbReference>
<dbReference type="EMBL" id="JARKNE010000011">
    <property type="protein sequence ID" value="KAK5786899.1"/>
    <property type="molecule type" value="Genomic_DNA"/>
</dbReference>
<evidence type="ECO:0000259" key="1">
    <source>
        <dbReference type="Pfam" id="PF13966"/>
    </source>
</evidence>
<reference evidence="2 3" key="1">
    <citation type="submission" date="2023-03" db="EMBL/GenBank/DDBJ databases">
        <title>WGS of Gossypium arboreum.</title>
        <authorList>
            <person name="Yu D."/>
        </authorList>
    </citation>
    <scope>NUCLEOTIDE SEQUENCE [LARGE SCALE GENOMIC DNA]</scope>
    <source>
        <tissue evidence="2">Leaf</tissue>
    </source>
</reference>
<organism evidence="2 3">
    <name type="scientific">Gossypium arboreum</name>
    <name type="common">Tree cotton</name>
    <name type="synonym">Gossypium nanking</name>
    <dbReference type="NCBI Taxonomy" id="29729"/>
    <lineage>
        <taxon>Eukaryota</taxon>
        <taxon>Viridiplantae</taxon>
        <taxon>Streptophyta</taxon>
        <taxon>Embryophyta</taxon>
        <taxon>Tracheophyta</taxon>
        <taxon>Spermatophyta</taxon>
        <taxon>Magnoliopsida</taxon>
        <taxon>eudicotyledons</taxon>
        <taxon>Gunneridae</taxon>
        <taxon>Pentapetalae</taxon>
        <taxon>rosids</taxon>
        <taxon>malvids</taxon>
        <taxon>Malvales</taxon>
        <taxon>Malvaceae</taxon>
        <taxon>Malvoideae</taxon>
        <taxon>Gossypium</taxon>
    </lineage>
</organism>
<proteinExistence type="predicted"/>
<sequence>MARIRWDIVCKPKVKGRAGVQILKLKIKLYWLNGVGHLQMKKRRYGERPLWDREKERCKILADRLIGTILISDNEDRLCWSNDKLGVFLVKKCSELLILEDESDINFDCSKVWNIKVPPRVRSFLWMLAIDRISTKDFLAKRGVNLQHLSIVCPWCEKVPECVPHLFFKCRFIERFWANIFSWWDTKWKRVDGVVDFFALCYNAKIKVSKKRLWLISCAAACWTIWIARNGLVFEGRRVKMENLVFQTKIRALLWIRSAHNELMIQEKFWWFAPQRCRVVSHKLNSTVSFWRPPLYGWLKFNVCGVAKEDKAGCGGILRDLEGMARGIFSGAVGTNVAEEAEIETVKIVLKVFESTS</sequence>